<feature type="compositionally biased region" description="Basic and acidic residues" evidence="1">
    <location>
        <begin position="702"/>
        <end position="748"/>
    </location>
</feature>
<name>A0ABP1S3Y7_9HEXA</name>
<feature type="compositionally biased region" description="Gly residues" evidence="1">
    <location>
        <begin position="687"/>
        <end position="701"/>
    </location>
</feature>
<feature type="region of interest" description="Disordered" evidence="1">
    <location>
        <begin position="348"/>
        <end position="524"/>
    </location>
</feature>
<feature type="compositionally biased region" description="Low complexity" evidence="1">
    <location>
        <begin position="667"/>
        <end position="686"/>
    </location>
</feature>
<organism evidence="2 3">
    <name type="scientific">Orchesella dallaii</name>
    <dbReference type="NCBI Taxonomy" id="48710"/>
    <lineage>
        <taxon>Eukaryota</taxon>
        <taxon>Metazoa</taxon>
        <taxon>Ecdysozoa</taxon>
        <taxon>Arthropoda</taxon>
        <taxon>Hexapoda</taxon>
        <taxon>Collembola</taxon>
        <taxon>Entomobryomorpha</taxon>
        <taxon>Entomobryoidea</taxon>
        <taxon>Orchesellidae</taxon>
        <taxon>Orchesellinae</taxon>
        <taxon>Orchesella</taxon>
    </lineage>
</organism>
<feature type="region of interest" description="Disordered" evidence="1">
    <location>
        <begin position="572"/>
        <end position="939"/>
    </location>
</feature>
<keyword evidence="3" id="KW-1185">Reference proteome</keyword>
<feature type="compositionally biased region" description="Pro residues" evidence="1">
    <location>
        <begin position="421"/>
        <end position="435"/>
    </location>
</feature>
<feature type="region of interest" description="Disordered" evidence="1">
    <location>
        <begin position="288"/>
        <end position="320"/>
    </location>
</feature>
<feature type="compositionally biased region" description="Polar residues" evidence="1">
    <location>
        <begin position="125"/>
        <end position="135"/>
    </location>
</feature>
<feature type="region of interest" description="Disordered" evidence="1">
    <location>
        <begin position="236"/>
        <end position="269"/>
    </location>
</feature>
<accession>A0ABP1S3Y7</accession>
<evidence type="ECO:0000256" key="1">
    <source>
        <dbReference type="SAM" id="MobiDB-lite"/>
    </source>
</evidence>
<feature type="compositionally biased region" description="Basic residues" evidence="1">
    <location>
        <begin position="870"/>
        <end position="879"/>
    </location>
</feature>
<feature type="region of interest" description="Disordered" evidence="1">
    <location>
        <begin position="53"/>
        <end position="142"/>
    </location>
</feature>
<feature type="compositionally biased region" description="Low complexity" evidence="1">
    <location>
        <begin position="436"/>
        <end position="445"/>
    </location>
</feature>
<feature type="compositionally biased region" description="Low complexity" evidence="1">
    <location>
        <begin position="907"/>
        <end position="917"/>
    </location>
</feature>
<feature type="compositionally biased region" description="Polar residues" evidence="1">
    <location>
        <begin position="778"/>
        <end position="791"/>
    </location>
</feature>
<feature type="compositionally biased region" description="Polar residues" evidence="1">
    <location>
        <begin position="820"/>
        <end position="830"/>
    </location>
</feature>
<feature type="compositionally biased region" description="Polar residues" evidence="1">
    <location>
        <begin position="254"/>
        <end position="267"/>
    </location>
</feature>
<feature type="compositionally biased region" description="Low complexity" evidence="1">
    <location>
        <begin position="108"/>
        <end position="124"/>
    </location>
</feature>
<feature type="compositionally biased region" description="Gly residues" evidence="1">
    <location>
        <begin position="487"/>
        <end position="498"/>
    </location>
</feature>
<feature type="compositionally biased region" description="Low complexity" evidence="1">
    <location>
        <begin position="640"/>
        <end position="650"/>
    </location>
</feature>
<dbReference type="Proteomes" id="UP001642540">
    <property type="component" value="Unassembled WGS sequence"/>
</dbReference>
<proteinExistence type="predicted"/>
<reference evidence="2 3" key="1">
    <citation type="submission" date="2024-08" db="EMBL/GenBank/DDBJ databases">
        <authorList>
            <person name="Cucini C."/>
            <person name="Frati F."/>
        </authorList>
    </citation>
    <scope>NUCLEOTIDE SEQUENCE [LARGE SCALE GENOMIC DNA]</scope>
</reference>
<feature type="compositionally biased region" description="Basic and acidic residues" evidence="1">
    <location>
        <begin position="298"/>
        <end position="307"/>
    </location>
</feature>
<evidence type="ECO:0000313" key="3">
    <source>
        <dbReference type="Proteomes" id="UP001642540"/>
    </source>
</evidence>
<sequence length="939" mass="103435">MLLPFAYALGRKHENPQKMWRRRRTLSSPEMGSSIPLLFLFLSFLSNPVESYHPHPHAAHPHHHNPQYQHQNQPSHPHPSQSSQPQLPPPIQVHAQYQSNPNLPPQYAPQQQQQHHHQYPQQQQFSQSILTGPSGPQQPPNNNYYYQIENGDKLVARQLTQPQPGGLTAAATNYLLQQIEVERTQQQQQRQIESAAEARTAQQSAQTLQLLAGLSAQQLAALQQVIPRSQQMALAHAASSQQSMSVLPPPEGVSQGSHGHGQNSFSSRMGPFDKLFNKAKSWLPDMMSAGSSQSKTVGEPKMRDLHRLPKPPTYPLYDLPGLATPPPAPIMHPMASLPSSAFDFDASIPSNHAGASSPRSTFNQQNWMSPSPTASTSRRSRPSPRPPKPSKSSFLRNPLGRSHKKSRPSAEPPNYNRRNHGPPPPGRQPPPPPHPSQSRNRNRNNQGGGGNKPPKKGGMNGGRYPPPTRSRRPPSGGPTVDPYSGPLPGGGGQGGGRPMGYDHPMASNLSPAESPSLGRPLGYEEYMARPSHSYTDDPWNFDPFANQMNEGLHTHALRYNYDPLGMNALDTEANSHLDPNKLSYPGDSFNQDMVKDSPGIGATSQIGGWDKPYKKRPYNTDPETELTPPGQNKGYGGGSTPSFSSSPSDPYQTPPSSLGGRYKSKGSESTNSFSNSNSNSFSNNENGDGGSGFLGGSLSGGRRGDYAMDTHDSDSSIPSMRERERERERDNDRERNRERSRPRYEAIQHDNAPTIDLESLQTQQEEQDEGMSGLEFTIETSMDKNSNSNSGVAMEGAESSQPGPDSHILGPMQPAPNPYLSDQYNPYGEQSSPSSSSIPGIPYGPNGFRERYGRRRTRNDHNQGGIQNNQKRKQRRRQQQQRERAVNAEQVPEGVQIFNEIIRPQLQSSQSQSSSSSTRHNPSHAALRRSLYNAIRQAA</sequence>
<protein>
    <submittedName>
        <fullName evidence="2">Uncharacterized protein</fullName>
    </submittedName>
</protein>
<feature type="compositionally biased region" description="Low complexity" evidence="1">
    <location>
        <begin position="66"/>
        <end position="85"/>
    </location>
</feature>
<comment type="caution">
    <text evidence="2">The sequence shown here is derived from an EMBL/GenBank/DDBJ whole genome shotgun (WGS) entry which is preliminary data.</text>
</comment>
<dbReference type="EMBL" id="CAXLJM020000154">
    <property type="protein sequence ID" value="CAL8143345.1"/>
    <property type="molecule type" value="Genomic_DNA"/>
</dbReference>
<gene>
    <name evidence="2" type="ORF">ODALV1_LOCUS29483</name>
</gene>
<evidence type="ECO:0000313" key="2">
    <source>
        <dbReference type="EMBL" id="CAL8143345.1"/>
    </source>
</evidence>
<feature type="compositionally biased region" description="Polar residues" evidence="1">
    <location>
        <begin position="348"/>
        <end position="368"/>
    </location>
</feature>
<feature type="compositionally biased region" description="Polar residues" evidence="1">
    <location>
        <begin position="236"/>
        <end position="245"/>
    </location>
</feature>
<feature type="compositionally biased region" description="Basic residues" evidence="1">
    <location>
        <begin position="54"/>
        <end position="65"/>
    </location>
</feature>
<feature type="compositionally biased region" description="Low complexity" evidence="1">
    <location>
        <begin position="831"/>
        <end position="845"/>
    </location>
</feature>